<comment type="caution">
    <text evidence="1">The sequence shown here is derived from an EMBL/GenBank/DDBJ whole genome shotgun (WGS) entry which is preliminary data.</text>
</comment>
<gene>
    <name evidence="1" type="ORF">S01H1_55483</name>
</gene>
<protein>
    <submittedName>
        <fullName evidence="1">Uncharacterized protein</fullName>
    </submittedName>
</protein>
<accession>X0WM84</accession>
<reference evidence="1" key="1">
    <citation type="journal article" date="2014" name="Front. Microbiol.">
        <title>High frequency of phylogenetically diverse reductive dehalogenase-homologous genes in deep subseafloor sedimentary metagenomes.</title>
        <authorList>
            <person name="Kawai M."/>
            <person name="Futagami T."/>
            <person name="Toyoda A."/>
            <person name="Takaki Y."/>
            <person name="Nishi S."/>
            <person name="Hori S."/>
            <person name="Arai W."/>
            <person name="Tsubouchi T."/>
            <person name="Morono Y."/>
            <person name="Uchiyama I."/>
            <person name="Ito T."/>
            <person name="Fujiyama A."/>
            <person name="Inagaki F."/>
            <person name="Takami H."/>
        </authorList>
    </citation>
    <scope>NUCLEOTIDE SEQUENCE</scope>
    <source>
        <strain evidence="1">Expedition CK06-06</strain>
    </source>
</reference>
<name>X0WM84_9ZZZZ</name>
<organism evidence="1">
    <name type="scientific">marine sediment metagenome</name>
    <dbReference type="NCBI Taxonomy" id="412755"/>
    <lineage>
        <taxon>unclassified sequences</taxon>
        <taxon>metagenomes</taxon>
        <taxon>ecological metagenomes</taxon>
    </lineage>
</organism>
<dbReference type="Pfam" id="PF05960">
    <property type="entry name" value="DUF885"/>
    <property type="match status" value="1"/>
</dbReference>
<dbReference type="EMBL" id="BARS01036069">
    <property type="protein sequence ID" value="GAG25618.1"/>
    <property type="molecule type" value="Genomic_DNA"/>
</dbReference>
<feature type="non-terminal residue" evidence="1">
    <location>
        <position position="258"/>
    </location>
</feature>
<proteinExistence type="predicted"/>
<dbReference type="InterPro" id="IPR010281">
    <property type="entry name" value="DUF885"/>
</dbReference>
<evidence type="ECO:0000313" key="1">
    <source>
        <dbReference type="EMBL" id="GAG25618.1"/>
    </source>
</evidence>
<sequence>ASPASATDVETVDVAAERFQLLVTGYLIDYYAAHPVRATRLGIHDHDSRLPDMSRGGIQRRIRELDEWLGWLETIERDSLRGDAFHDHRILNHALRAELLELEEIRGWARNPMDYNKALADGLASLVDRRFAPLEDRLESAISRLKQYPKVIAAAKKNLQDVPALWAEIGLRNTRGTLSYLRTDVPAALREQGLDELDPALSARWEQARRRALNKLDAFVDWLARDLLPRADGDFRLGRDLFQRKLLYEEHVTITVEE</sequence>
<dbReference type="AlphaFoldDB" id="X0WM84"/>
<feature type="non-terminal residue" evidence="1">
    <location>
        <position position="1"/>
    </location>
</feature>